<evidence type="ECO:0000256" key="1">
    <source>
        <dbReference type="SAM" id="SignalP"/>
    </source>
</evidence>
<gene>
    <name evidence="2" type="ORF">BQ4739_LOCUS9846</name>
</gene>
<feature type="signal peptide" evidence="1">
    <location>
        <begin position="1"/>
        <end position="23"/>
    </location>
</feature>
<accession>A0A383VXQ7</accession>
<sequence length="153" mass="15879">MLSLKGCALAGLLLLCGALQAQAQAAAASNAAGADAASLTLQFDNRKSSVLDGAKRQKVLNALAKNVFLVAPGQVSVVSGLDQSGILRSQSVVTFRAVGPTTNRKSVLANCQENTRGRLLGLRNSVAENEIKKATDTWWPGDSVEIQKATCAA</sequence>
<name>A0A383VXQ7_TETOB</name>
<reference evidence="2 3" key="1">
    <citation type="submission" date="2016-10" db="EMBL/GenBank/DDBJ databases">
        <authorList>
            <person name="Cai Z."/>
        </authorList>
    </citation>
    <scope>NUCLEOTIDE SEQUENCE [LARGE SCALE GENOMIC DNA]</scope>
</reference>
<dbReference type="Proteomes" id="UP000256970">
    <property type="component" value="Unassembled WGS sequence"/>
</dbReference>
<organism evidence="2 3">
    <name type="scientific">Tetradesmus obliquus</name>
    <name type="common">Green alga</name>
    <name type="synonym">Acutodesmus obliquus</name>
    <dbReference type="NCBI Taxonomy" id="3088"/>
    <lineage>
        <taxon>Eukaryota</taxon>
        <taxon>Viridiplantae</taxon>
        <taxon>Chlorophyta</taxon>
        <taxon>core chlorophytes</taxon>
        <taxon>Chlorophyceae</taxon>
        <taxon>CS clade</taxon>
        <taxon>Sphaeropleales</taxon>
        <taxon>Scenedesmaceae</taxon>
        <taxon>Tetradesmus</taxon>
    </lineage>
</organism>
<proteinExistence type="predicted"/>
<evidence type="ECO:0000313" key="2">
    <source>
        <dbReference type="EMBL" id="SZX69544.1"/>
    </source>
</evidence>
<protein>
    <recommendedName>
        <fullName evidence="4">Secreted protein</fullName>
    </recommendedName>
</protein>
<feature type="chain" id="PRO_5016565936" description="Secreted protein" evidence="1">
    <location>
        <begin position="24"/>
        <end position="153"/>
    </location>
</feature>
<dbReference type="AlphaFoldDB" id="A0A383VXQ7"/>
<evidence type="ECO:0008006" key="4">
    <source>
        <dbReference type="Google" id="ProtNLM"/>
    </source>
</evidence>
<dbReference type="EMBL" id="FNXT01000936">
    <property type="protein sequence ID" value="SZX69544.1"/>
    <property type="molecule type" value="Genomic_DNA"/>
</dbReference>
<keyword evidence="3" id="KW-1185">Reference proteome</keyword>
<evidence type="ECO:0000313" key="3">
    <source>
        <dbReference type="Proteomes" id="UP000256970"/>
    </source>
</evidence>
<keyword evidence="1" id="KW-0732">Signal</keyword>